<name>A0A086PFL9_TOXGO</name>
<dbReference type="AlphaFoldDB" id="A0A086PFL9"/>
<dbReference type="VEuPathDB" id="ToxoDB:TGMAS_300690"/>
<proteinExistence type="predicted"/>
<organism evidence="11 12">
    <name type="scientific">Toxoplasma gondii MAS</name>
    <dbReference type="NCBI Taxonomy" id="943118"/>
    <lineage>
        <taxon>Eukaryota</taxon>
        <taxon>Sar</taxon>
        <taxon>Alveolata</taxon>
        <taxon>Apicomplexa</taxon>
        <taxon>Conoidasida</taxon>
        <taxon>Coccidia</taxon>
        <taxon>Eucoccidiorida</taxon>
        <taxon>Eimeriorina</taxon>
        <taxon>Sarcocystidae</taxon>
        <taxon>Toxoplasma</taxon>
    </lineage>
</organism>
<dbReference type="InterPro" id="IPR038120">
    <property type="entry name" value="Rpb1_funnel_sf"/>
</dbReference>
<evidence type="ECO:0000256" key="2">
    <source>
        <dbReference type="ARBA" id="ARBA00012418"/>
    </source>
</evidence>
<dbReference type="SUPFAM" id="SSF64484">
    <property type="entry name" value="beta and beta-prime subunits of DNA dependent RNA-polymerase"/>
    <property type="match status" value="1"/>
</dbReference>
<dbReference type="GO" id="GO:0003677">
    <property type="term" value="F:DNA binding"/>
    <property type="evidence" value="ECO:0007669"/>
    <property type="project" value="InterPro"/>
</dbReference>
<evidence type="ECO:0000313" key="11">
    <source>
        <dbReference type="EMBL" id="KFG99150.1"/>
    </source>
</evidence>
<comment type="caution">
    <text evidence="11">The sequence shown here is derived from an EMBL/GenBank/DDBJ whole genome shotgun (WGS) entry which is preliminary data.</text>
</comment>
<keyword evidence="4" id="KW-0808">Transferase</keyword>
<comment type="function">
    <text evidence="1">DNA-dependent RNA polymerase catalyzes the transcription of DNA into RNA using the four ribonucleoside triphosphates as substrates.</text>
</comment>
<evidence type="ECO:0000259" key="10">
    <source>
        <dbReference type="Pfam" id="PF05000"/>
    </source>
</evidence>
<dbReference type="Gene3D" id="1.10.132.30">
    <property type="match status" value="1"/>
</dbReference>
<dbReference type="OrthoDB" id="498011at2759"/>
<accession>A0A086PFL9</accession>
<gene>
    <name evidence="11" type="ORF">TGMAS_300690</name>
</gene>
<keyword evidence="5" id="KW-0548">Nucleotidyltransferase</keyword>
<evidence type="ECO:0000256" key="5">
    <source>
        <dbReference type="ARBA" id="ARBA00022695"/>
    </source>
</evidence>
<dbReference type="GO" id="GO:0003899">
    <property type="term" value="F:DNA-directed RNA polymerase activity"/>
    <property type="evidence" value="ECO:0007669"/>
    <property type="project" value="UniProtKB-EC"/>
</dbReference>
<dbReference type="GO" id="GO:0006351">
    <property type="term" value="P:DNA-templated transcription"/>
    <property type="evidence" value="ECO:0007669"/>
    <property type="project" value="InterPro"/>
</dbReference>
<reference evidence="11 12" key="1">
    <citation type="submission" date="2014-04" db="EMBL/GenBank/DDBJ databases">
        <authorList>
            <person name="Sibley D."/>
            <person name="Venepally P."/>
            <person name="Karamycheva S."/>
            <person name="Hadjithomas M."/>
            <person name="Khan A."/>
            <person name="Brunk B."/>
            <person name="Roos D."/>
            <person name="Caler E."/>
            <person name="Lorenzi H."/>
        </authorList>
    </citation>
    <scope>NUCLEOTIDE SEQUENCE [LARGE SCALE GENOMIC DNA]</scope>
    <source>
        <strain evidence="11 12">MAS</strain>
    </source>
</reference>
<dbReference type="InterPro" id="IPR007083">
    <property type="entry name" value="RNA_pol_Rpb1_4"/>
</dbReference>
<sequence length="609" mass="72686">MMRINISQLEQRIIQKLDLTVSFKLFQELISLGFEYALQNPINLNLEDFNSYFYLSPLLRKNEYLRLNFQFKDIFNSYKNLNTLMKISNKKIYKQFFYLLTSYKTVNPFYSSLHIMMNTGAKANWNQIRQLIGLRGYLMNARGFLFKIPVMQSFNKGLKAYEYFISCYGARKGILDTSLKTANAGYLTRRLVESIQEVVIKEYNCGTNNFFTFKWNLSYKGFLDLPFYLILYGKTIQENIKNISTGKQLFLQGFFLNYNLINKLKLLLINNKNLTLSLNSIKLCLSGRTVCSKCFGFTFFQKTFLSQSMGVLIGESIGEPVTQMTLRTFHTGGISSISLQTQFFLKNNLLNLFLLYKKKNFKICKKIKSLVNYNLGSLKYLNFEYNKNFLIILNLFNKKNNLFKIKFYSIFNKYNLDKTIFYFLKYKFLYLFYTKSTAIYSYKFPFYFLLIKFLYQRNFYFSCSLILNKTKNTLLFGEILFQNSLQYLIINNFKKWIILHLQKTLVLNKCLFYYPINLYNKGLFCKTSFNLRYNKLFIKNYKILNFTFKKYFNKKFNNFLFSVYINYNFKNKFLLLEKRSKFKLNKKIFNLFGKNLNLITITNSLNIQL</sequence>
<dbReference type="Proteomes" id="UP000028821">
    <property type="component" value="Unassembled WGS sequence"/>
</dbReference>
<evidence type="ECO:0000256" key="6">
    <source>
        <dbReference type="ARBA" id="ARBA00022723"/>
    </source>
</evidence>
<dbReference type="InterPro" id="IPR045867">
    <property type="entry name" value="DNA-dir_RpoC_beta_prime"/>
</dbReference>
<dbReference type="GO" id="GO:0000428">
    <property type="term" value="C:DNA-directed RNA polymerase complex"/>
    <property type="evidence" value="ECO:0007669"/>
    <property type="project" value="UniProtKB-KW"/>
</dbReference>
<comment type="catalytic activity">
    <reaction evidence="8">
        <text>RNA(n) + a ribonucleoside 5'-triphosphate = RNA(n+1) + diphosphate</text>
        <dbReference type="Rhea" id="RHEA:21248"/>
        <dbReference type="Rhea" id="RHEA-COMP:14527"/>
        <dbReference type="Rhea" id="RHEA-COMP:17342"/>
        <dbReference type="ChEBI" id="CHEBI:33019"/>
        <dbReference type="ChEBI" id="CHEBI:61557"/>
        <dbReference type="ChEBI" id="CHEBI:140395"/>
        <dbReference type="EC" id="2.7.7.6"/>
    </reaction>
</comment>
<evidence type="ECO:0000259" key="9">
    <source>
        <dbReference type="Pfam" id="PF04998"/>
    </source>
</evidence>
<evidence type="ECO:0000256" key="1">
    <source>
        <dbReference type="ARBA" id="ARBA00004026"/>
    </source>
</evidence>
<evidence type="ECO:0000313" key="12">
    <source>
        <dbReference type="Proteomes" id="UP000028821"/>
    </source>
</evidence>
<keyword evidence="3" id="KW-0240">DNA-directed RNA polymerase</keyword>
<dbReference type="Pfam" id="PF05000">
    <property type="entry name" value="RNA_pol_Rpb1_4"/>
    <property type="match status" value="1"/>
</dbReference>
<dbReference type="GO" id="GO:0046872">
    <property type="term" value="F:metal ion binding"/>
    <property type="evidence" value="ECO:0007669"/>
    <property type="project" value="UniProtKB-KW"/>
</dbReference>
<dbReference type="PANTHER" id="PTHR19376:SF54">
    <property type="entry name" value="DNA-DIRECTED RNA POLYMERASE SUBUNIT BETA"/>
    <property type="match status" value="1"/>
</dbReference>
<dbReference type="InterPro" id="IPR007081">
    <property type="entry name" value="RNA_pol_Rpb1_5"/>
</dbReference>
<dbReference type="Pfam" id="PF04998">
    <property type="entry name" value="RNA_pol_Rpb1_5"/>
    <property type="match status" value="1"/>
</dbReference>
<dbReference type="EMBL" id="AEXC02005770">
    <property type="protein sequence ID" value="KFG99150.1"/>
    <property type="molecule type" value="Genomic_DNA"/>
</dbReference>
<feature type="domain" description="RNA polymerase Rpb1" evidence="10">
    <location>
        <begin position="104"/>
        <end position="143"/>
    </location>
</feature>
<evidence type="ECO:0000256" key="3">
    <source>
        <dbReference type="ARBA" id="ARBA00022478"/>
    </source>
</evidence>
<keyword evidence="6" id="KW-0479">Metal-binding</keyword>
<evidence type="ECO:0000256" key="8">
    <source>
        <dbReference type="ARBA" id="ARBA00048552"/>
    </source>
</evidence>
<evidence type="ECO:0000256" key="7">
    <source>
        <dbReference type="ARBA" id="ARBA00023163"/>
    </source>
</evidence>
<keyword evidence="7" id="KW-0804">Transcription</keyword>
<protein>
    <recommendedName>
        <fullName evidence="2">DNA-directed RNA polymerase</fullName>
        <ecNumber evidence="2">2.7.7.6</ecNumber>
    </recommendedName>
</protein>
<dbReference type="PANTHER" id="PTHR19376">
    <property type="entry name" value="DNA-DIRECTED RNA POLYMERASE"/>
    <property type="match status" value="1"/>
</dbReference>
<feature type="domain" description="RNA polymerase Rpb1" evidence="9">
    <location>
        <begin position="157"/>
        <end position="366"/>
    </location>
</feature>
<dbReference type="EC" id="2.7.7.6" evidence="2"/>
<evidence type="ECO:0000256" key="4">
    <source>
        <dbReference type="ARBA" id="ARBA00022679"/>
    </source>
</evidence>